<evidence type="ECO:0000256" key="9">
    <source>
        <dbReference type="ARBA" id="ARBA00022692"/>
    </source>
</evidence>
<evidence type="ECO:0000256" key="8">
    <source>
        <dbReference type="ARBA" id="ARBA00022679"/>
    </source>
</evidence>
<evidence type="ECO:0000256" key="24">
    <source>
        <dbReference type="PIRSR" id="PIRSR005557-2"/>
    </source>
</evidence>
<evidence type="ECO:0000256" key="20">
    <source>
        <dbReference type="ARBA" id="ARBA00042991"/>
    </source>
</evidence>
<sequence>CSTCLHTPGESDWFDKRFERAIEPLHSSEVPMSSDALILRMLSGVQSKSEMQFTNRKQQQQTEVSPCRTCAVVGNSWFLRDSGLGFRINQHDVVLRMNQAPVQGFETDVGNTTTMRIMYPEAVRIQDPGTQLLVLPMNSSGLQRFMNTLFEDSLIFQIAQFPGGNKKSKDKVLVISLTFLKYIQENWLKKQGQYPSLGLVALFYALHTCDQVSLFGFGTDNLQRWSHYWDDKYWFMNNMHNPKAEYNIILRLWCEGKVVIYK</sequence>
<dbReference type="EC" id="2.4.3.2" evidence="16"/>
<dbReference type="FunFam" id="3.90.1480.20:FF:000015">
    <property type="entry name" value="Lactosylceramide alpha-2,3-sialyltransferase"/>
    <property type="match status" value="1"/>
</dbReference>
<comment type="catalytic activity">
    <reaction evidence="23">
        <text>ganglioside GM1 (d18:1(4E)/18:0) + CMP-N-acetyl-beta-neuraminate = ganglioside GD1a (18:1(4E)/18:0) + CMP + H(+)</text>
        <dbReference type="Rhea" id="RHEA:48248"/>
        <dbReference type="ChEBI" id="CHEBI:15378"/>
        <dbReference type="ChEBI" id="CHEBI:57812"/>
        <dbReference type="ChEBI" id="CHEBI:60377"/>
        <dbReference type="ChEBI" id="CHEBI:73110"/>
        <dbReference type="ChEBI" id="CHEBI:90153"/>
    </reaction>
    <physiologicalReaction direction="left-to-right" evidence="23">
        <dbReference type="Rhea" id="RHEA:48249"/>
    </physiologicalReaction>
</comment>
<proteinExistence type="inferred from homology"/>
<dbReference type="EC" id="2.4.3.4" evidence="17"/>
<evidence type="ECO:0000313" key="25">
    <source>
        <dbReference type="Ensembl" id="ENSLAFP00000018638.1"/>
    </source>
</evidence>
<organism evidence="25 26">
    <name type="scientific">Loxodonta africana</name>
    <name type="common">African elephant</name>
    <dbReference type="NCBI Taxonomy" id="9785"/>
    <lineage>
        <taxon>Eukaryota</taxon>
        <taxon>Metazoa</taxon>
        <taxon>Chordata</taxon>
        <taxon>Craniata</taxon>
        <taxon>Vertebrata</taxon>
        <taxon>Euteleostomi</taxon>
        <taxon>Mammalia</taxon>
        <taxon>Eutheria</taxon>
        <taxon>Afrotheria</taxon>
        <taxon>Proboscidea</taxon>
        <taxon>Elephantidae</taxon>
        <taxon>Loxodonta</taxon>
    </lineage>
</organism>
<keyword evidence="7" id="KW-0328">Glycosyltransferase</keyword>
<dbReference type="AlphaFoldDB" id="G3TST0"/>
<dbReference type="Pfam" id="PF00777">
    <property type="entry name" value="Glyco_transf_29"/>
    <property type="match status" value="1"/>
</dbReference>
<evidence type="ECO:0000256" key="18">
    <source>
        <dbReference type="ARBA" id="ARBA00042448"/>
    </source>
</evidence>
<dbReference type="PANTHER" id="PTHR46032">
    <property type="entry name" value="ALPHA-2,3-SIALYLTRANSFERASE ST3GAL I ISOFORM X1"/>
    <property type="match status" value="1"/>
</dbReference>
<keyword evidence="14" id="KW-0325">Glycoprotein</keyword>
<evidence type="ECO:0000256" key="2">
    <source>
        <dbReference type="ARBA" id="ARBA00004613"/>
    </source>
</evidence>
<evidence type="ECO:0000256" key="7">
    <source>
        <dbReference type="ARBA" id="ARBA00022676"/>
    </source>
</evidence>
<keyword evidence="10" id="KW-0735">Signal-anchor</keyword>
<dbReference type="PIRSF" id="PIRSF005557">
    <property type="entry name" value="Sialyl_trans"/>
    <property type="match status" value="1"/>
</dbReference>
<evidence type="ECO:0000256" key="22">
    <source>
        <dbReference type="ARBA" id="ARBA00043773"/>
    </source>
</evidence>
<evidence type="ECO:0000256" key="11">
    <source>
        <dbReference type="ARBA" id="ARBA00022989"/>
    </source>
</evidence>
<keyword evidence="9" id="KW-0812">Transmembrane</keyword>
<dbReference type="GeneTree" id="ENSGT00940000166164"/>
<keyword evidence="11" id="KW-1133">Transmembrane helix</keyword>
<evidence type="ECO:0000256" key="3">
    <source>
        <dbReference type="ARBA" id="ARBA00004922"/>
    </source>
</evidence>
<comment type="catalytic activity">
    <reaction evidence="22">
        <text>a ganglioside GM1 (d18:1(4E)) + CMP-N-acetyl-beta-neuraminate = a ganglioside GD1a (d18:1(4E)) + CMP + H(+)</text>
        <dbReference type="Rhea" id="RHEA:18021"/>
        <dbReference type="ChEBI" id="CHEBI:15378"/>
        <dbReference type="ChEBI" id="CHEBI:57812"/>
        <dbReference type="ChEBI" id="CHEBI:60377"/>
        <dbReference type="ChEBI" id="CHEBI:77709"/>
        <dbReference type="ChEBI" id="CHEBI:78445"/>
        <dbReference type="EC" id="2.4.3.2"/>
    </reaction>
    <physiologicalReaction direction="left-to-right" evidence="22">
        <dbReference type="Rhea" id="RHEA:18022"/>
    </physiologicalReaction>
</comment>
<dbReference type="GO" id="GO:0097503">
    <property type="term" value="P:sialylation"/>
    <property type="evidence" value="ECO:0007669"/>
    <property type="project" value="TreeGrafter"/>
</dbReference>
<dbReference type="InterPro" id="IPR051757">
    <property type="entry name" value="Beta-gal_alpha2-3_sialyltrans"/>
</dbReference>
<dbReference type="InterPro" id="IPR012163">
    <property type="entry name" value="Sialyl_trans"/>
</dbReference>
<dbReference type="InterPro" id="IPR038578">
    <property type="entry name" value="GT29-like_sf"/>
</dbReference>
<dbReference type="InParanoid" id="G3TST0"/>
<comment type="pathway">
    <text evidence="3">Protein modification; protein glycosylation.</text>
</comment>
<reference evidence="25" key="2">
    <citation type="submission" date="2025-08" db="UniProtKB">
        <authorList>
            <consortium name="Ensembl"/>
        </authorList>
    </citation>
    <scope>IDENTIFICATION</scope>
    <source>
        <strain evidence="25">Isolate ISIS603380</strain>
    </source>
</reference>
<accession>G3TST0</accession>
<comment type="subcellular location">
    <subcellularLocation>
        <location evidence="1">Golgi apparatus</location>
        <location evidence="1">Golgi stack membrane</location>
        <topology evidence="1">Single-pass type II membrane protein</topology>
    </subcellularLocation>
    <subcellularLocation>
        <location evidence="2">Secreted</location>
    </subcellularLocation>
</comment>
<protein>
    <recommendedName>
        <fullName evidence="20">Gal-NAc6S</fullName>
        <ecNumber evidence="16">2.4.3.2</ecNumber>
        <ecNumber evidence="17">2.4.3.4</ecNumber>
    </recommendedName>
    <alternativeName>
        <fullName evidence="18">Gal-beta-1,3-GalNAc-alpha-2,3-sialyltransferase</fullName>
    </alternativeName>
    <alternativeName>
        <fullName evidence="19">Monosialoganglioside sialyltransferase</fullName>
    </alternativeName>
</protein>
<dbReference type="HOGENOM" id="CLU_032020_2_1_1"/>
<dbReference type="GO" id="GO:0005576">
    <property type="term" value="C:extracellular region"/>
    <property type="evidence" value="ECO:0007669"/>
    <property type="project" value="UniProtKB-SubCell"/>
</dbReference>
<name>G3TST0_LOXAF</name>
<evidence type="ECO:0000256" key="12">
    <source>
        <dbReference type="ARBA" id="ARBA00023034"/>
    </source>
</evidence>
<reference evidence="25" key="3">
    <citation type="submission" date="2025-09" db="UniProtKB">
        <authorList>
            <consortium name="Ensembl"/>
        </authorList>
    </citation>
    <scope>IDENTIFICATION</scope>
    <source>
        <strain evidence="25">Isolate ISIS603380</strain>
    </source>
</reference>
<feature type="disulfide bond" evidence="24">
    <location>
        <begin position="70"/>
        <end position="209"/>
    </location>
</feature>
<evidence type="ECO:0000256" key="19">
    <source>
        <dbReference type="ARBA" id="ARBA00042990"/>
    </source>
</evidence>
<evidence type="ECO:0000256" key="1">
    <source>
        <dbReference type="ARBA" id="ARBA00004447"/>
    </source>
</evidence>
<evidence type="ECO:0000313" key="26">
    <source>
        <dbReference type="Proteomes" id="UP000007646"/>
    </source>
</evidence>
<evidence type="ECO:0000256" key="13">
    <source>
        <dbReference type="ARBA" id="ARBA00023136"/>
    </source>
</evidence>
<evidence type="ECO:0000256" key="5">
    <source>
        <dbReference type="ARBA" id="ARBA00006003"/>
    </source>
</evidence>
<dbReference type="OMA" id="TTMRIMY"/>
<keyword evidence="13" id="KW-0472">Membrane</keyword>
<evidence type="ECO:0000256" key="6">
    <source>
        <dbReference type="ARBA" id="ARBA00022525"/>
    </source>
</evidence>
<keyword evidence="26" id="KW-1185">Reference proteome</keyword>
<dbReference type="Ensembl" id="ENSLAFT00000030045.1">
    <property type="protein sequence ID" value="ENSLAFP00000018638.1"/>
    <property type="gene ID" value="ENSLAFG00000026084.1"/>
</dbReference>
<evidence type="ECO:0000256" key="21">
    <source>
        <dbReference type="ARBA" id="ARBA00043673"/>
    </source>
</evidence>
<dbReference type="Gene3D" id="3.90.1480.20">
    <property type="entry name" value="Glycosyl transferase family 29"/>
    <property type="match status" value="1"/>
</dbReference>
<evidence type="ECO:0000256" key="4">
    <source>
        <dbReference type="ARBA" id="ARBA00004934"/>
    </source>
</evidence>
<keyword evidence="6" id="KW-0964">Secreted</keyword>
<keyword evidence="8" id="KW-0808">Transferase</keyword>
<dbReference type="InterPro" id="IPR001675">
    <property type="entry name" value="Glyco_trans_29"/>
</dbReference>
<comment type="catalytic activity">
    <reaction evidence="15">
        <text>a beta-D-galactosyl-(1-&gt;3)-N-acetyl-alpha-D-galactosaminyl derivative + CMP-N-acetyl-beta-neuraminate = an N-acetyl-alpha-neuraminyl-(2-&gt;3)-beta-D-galactosyl-(1-&gt;3)-N-acetyl-alpha-D-galactosaminyl derivative + CMP + H(+)</text>
        <dbReference type="Rhea" id="RHEA:21616"/>
        <dbReference type="ChEBI" id="CHEBI:15378"/>
        <dbReference type="ChEBI" id="CHEBI:57812"/>
        <dbReference type="ChEBI" id="CHEBI:60377"/>
        <dbReference type="ChEBI" id="CHEBI:133470"/>
        <dbReference type="ChEBI" id="CHEBI:139596"/>
        <dbReference type="EC" id="2.4.3.4"/>
    </reaction>
    <physiologicalReaction direction="left-to-right" evidence="15">
        <dbReference type="Rhea" id="RHEA:21617"/>
    </physiologicalReaction>
</comment>
<evidence type="ECO:0000256" key="15">
    <source>
        <dbReference type="ARBA" id="ARBA00036292"/>
    </source>
</evidence>
<dbReference type="Proteomes" id="UP000007646">
    <property type="component" value="Unassembled WGS sequence"/>
</dbReference>
<evidence type="ECO:0000256" key="17">
    <source>
        <dbReference type="ARBA" id="ARBA00039107"/>
    </source>
</evidence>
<dbReference type="eggNOG" id="KOG2692">
    <property type="taxonomic scope" value="Eukaryota"/>
</dbReference>
<evidence type="ECO:0000256" key="23">
    <source>
        <dbReference type="ARBA" id="ARBA00047509"/>
    </source>
</evidence>
<comment type="pathway">
    <text evidence="4">Glycolipid biosynthesis.</text>
</comment>
<evidence type="ECO:0000256" key="14">
    <source>
        <dbReference type="ARBA" id="ARBA00023180"/>
    </source>
</evidence>
<keyword evidence="12" id="KW-0333">Golgi apparatus</keyword>
<comment type="similarity">
    <text evidence="5">Belongs to the glycosyltransferase 29 family.</text>
</comment>
<dbReference type="PANTHER" id="PTHR46032:SF5">
    <property type="entry name" value="ST3 BETA-GALACTOSIDE ALPHA-2,3-SIALYLTRANSFERASE 8"/>
    <property type="match status" value="1"/>
</dbReference>
<reference evidence="25 26" key="1">
    <citation type="submission" date="2009-06" db="EMBL/GenBank/DDBJ databases">
        <title>The Genome Sequence of Loxodonta africana (African elephant).</title>
        <authorList>
            <person name="Di Palma F."/>
            <person name="Heiman D."/>
            <person name="Young S."/>
            <person name="Johnson J."/>
            <person name="Lander E.S."/>
            <person name="Lindblad-Toh K."/>
        </authorList>
    </citation>
    <scope>NUCLEOTIDE SEQUENCE [LARGE SCALE GENOMIC DNA]</scope>
    <source>
        <strain evidence="25 26">Isolate ISIS603380</strain>
    </source>
</reference>
<dbReference type="GO" id="GO:0032580">
    <property type="term" value="C:Golgi cisterna membrane"/>
    <property type="evidence" value="ECO:0007669"/>
    <property type="project" value="UniProtKB-SubCell"/>
</dbReference>
<comment type="catalytic activity">
    <reaction evidence="21">
        <text>a ganglioside GA1 (d18:1(4E)) + CMP-N-acetyl-beta-neuraminate = a ganglioside GM1b (d18:1(4E)) + CMP + H(+)</text>
        <dbReference type="Rhea" id="RHEA:47560"/>
        <dbReference type="ChEBI" id="CHEBI:15378"/>
        <dbReference type="ChEBI" id="CHEBI:27938"/>
        <dbReference type="ChEBI" id="CHEBI:57812"/>
        <dbReference type="ChEBI" id="CHEBI:60377"/>
        <dbReference type="ChEBI" id="CHEBI:78568"/>
    </reaction>
    <physiologicalReaction direction="left-to-right" evidence="21">
        <dbReference type="Rhea" id="RHEA:47561"/>
    </physiologicalReaction>
</comment>
<evidence type="ECO:0000256" key="10">
    <source>
        <dbReference type="ARBA" id="ARBA00022968"/>
    </source>
</evidence>
<dbReference type="GO" id="GO:0047288">
    <property type="term" value="F:beta-D-galactosyl-(1-&gt;3)-N-acetyl-beta-D-galactosaminide alpha-2,3- sialyltransferase"/>
    <property type="evidence" value="ECO:0007669"/>
    <property type="project" value="UniProtKB-EC"/>
</dbReference>
<dbReference type="GO" id="GO:0003836">
    <property type="term" value="F:beta-galactoside (CMP) alpha-2,3-sialyltransferase activity"/>
    <property type="evidence" value="ECO:0007669"/>
    <property type="project" value="UniProtKB-EC"/>
</dbReference>
<evidence type="ECO:0000256" key="16">
    <source>
        <dbReference type="ARBA" id="ARBA00039106"/>
    </source>
</evidence>
<dbReference type="GO" id="GO:1901137">
    <property type="term" value="P:carbohydrate derivative biosynthetic process"/>
    <property type="evidence" value="ECO:0007669"/>
    <property type="project" value="UniProtKB-ARBA"/>
</dbReference>